<evidence type="ECO:0000313" key="2">
    <source>
        <dbReference type="Proteomes" id="UP000613840"/>
    </source>
</evidence>
<sequence length="117" mass="13560">MTDRQHDPKGRVQPDYDELQAKRYGRQVRDWIQYRDEVLAGDPDSVVPSEAAAAILGLRLQDLVSAMDDGRLGYKEIDGERIIRVADLQVAFEKDQRRRQEFADGWSQLQAKLDWDE</sequence>
<evidence type="ECO:0008006" key="3">
    <source>
        <dbReference type="Google" id="ProtNLM"/>
    </source>
</evidence>
<reference evidence="1" key="1">
    <citation type="journal article" date="2014" name="Int. J. Syst. Evol. Microbiol.">
        <title>Complete genome sequence of Corynebacterium casei LMG S-19264T (=DSM 44701T), isolated from a smear-ripened cheese.</title>
        <authorList>
            <consortium name="US DOE Joint Genome Institute (JGI-PGF)"/>
            <person name="Walter F."/>
            <person name="Albersmeier A."/>
            <person name="Kalinowski J."/>
            <person name="Ruckert C."/>
        </authorList>
    </citation>
    <scope>NUCLEOTIDE SEQUENCE</scope>
    <source>
        <strain evidence="1">CGMCC 4.7306</strain>
    </source>
</reference>
<dbReference type="EMBL" id="BMMZ01000007">
    <property type="protein sequence ID" value="GGL69726.1"/>
    <property type="molecule type" value="Genomic_DNA"/>
</dbReference>
<organism evidence="1 2">
    <name type="scientific">Microlunatus endophyticus</name>
    <dbReference type="NCBI Taxonomy" id="1716077"/>
    <lineage>
        <taxon>Bacteria</taxon>
        <taxon>Bacillati</taxon>
        <taxon>Actinomycetota</taxon>
        <taxon>Actinomycetes</taxon>
        <taxon>Propionibacteriales</taxon>
        <taxon>Propionibacteriaceae</taxon>
        <taxon>Microlunatus</taxon>
    </lineage>
</organism>
<accession>A0A917SCA1</accession>
<protein>
    <recommendedName>
        <fullName evidence="3">Helix-turn-helix domain-containing protein</fullName>
    </recommendedName>
</protein>
<dbReference type="RefSeq" id="WP_188896216.1">
    <property type="nucleotide sequence ID" value="NZ_BMMZ01000007.1"/>
</dbReference>
<name>A0A917SCA1_9ACTN</name>
<comment type="caution">
    <text evidence="1">The sequence shown here is derived from an EMBL/GenBank/DDBJ whole genome shotgun (WGS) entry which is preliminary data.</text>
</comment>
<gene>
    <name evidence="1" type="ORF">GCM10011575_30360</name>
</gene>
<reference evidence="1" key="2">
    <citation type="submission" date="2020-09" db="EMBL/GenBank/DDBJ databases">
        <authorList>
            <person name="Sun Q."/>
            <person name="Zhou Y."/>
        </authorList>
    </citation>
    <scope>NUCLEOTIDE SEQUENCE</scope>
    <source>
        <strain evidence="1">CGMCC 4.7306</strain>
    </source>
</reference>
<proteinExistence type="predicted"/>
<keyword evidence="2" id="KW-1185">Reference proteome</keyword>
<evidence type="ECO:0000313" key="1">
    <source>
        <dbReference type="EMBL" id="GGL69726.1"/>
    </source>
</evidence>
<dbReference type="Proteomes" id="UP000613840">
    <property type="component" value="Unassembled WGS sequence"/>
</dbReference>
<dbReference type="AlphaFoldDB" id="A0A917SCA1"/>